<dbReference type="RefSeq" id="WP_379107330.1">
    <property type="nucleotide sequence ID" value="NZ_JBHTOQ010000029.1"/>
</dbReference>
<feature type="coiled-coil region" evidence="1">
    <location>
        <begin position="27"/>
        <end position="54"/>
    </location>
</feature>
<gene>
    <name evidence="5" type="ORF">ACFQ5P_14770</name>
</gene>
<protein>
    <submittedName>
        <fullName evidence="5">IS66 family transposase zinc-finger binding domain-containing protein</fullName>
    </submittedName>
</protein>
<keyword evidence="5" id="KW-0479">Metal-binding</keyword>
<evidence type="ECO:0000313" key="6">
    <source>
        <dbReference type="Proteomes" id="UP001597302"/>
    </source>
</evidence>
<dbReference type="Pfam" id="PF13005">
    <property type="entry name" value="zf-IS66"/>
    <property type="match status" value="1"/>
</dbReference>
<feature type="compositionally biased region" description="Basic residues" evidence="2">
    <location>
        <begin position="88"/>
        <end position="98"/>
    </location>
</feature>
<dbReference type="InterPro" id="IPR024463">
    <property type="entry name" value="Transposase_TnpC_homeodom"/>
</dbReference>
<evidence type="ECO:0000256" key="1">
    <source>
        <dbReference type="SAM" id="Coils"/>
    </source>
</evidence>
<name>A0ABW4E257_9RHOB</name>
<feature type="non-terminal residue" evidence="5">
    <location>
        <position position="161"/>
    </location>
</feature>
<keyword evidence="5" id="KW-0863">Zinc-finger</keyword>
<feature type="domain" description="Transposase IS66 zinc-finger binding" evidence="3">
    <location>
        <begin position="118"/>
        <end position="158"/>
    </location>
</feature>
<feature type="domain" description="Transposase TnpC homeodomain" evidence="4">
    <location>
        <begin position="36"/>
        <end position="108"/>
    </location>
</feature>
<accession>A0ABW4E257</accession>
<sequence length="161" mass="18132">MSTAPSIDLSVIPESQRAAVLAVLRERDALRESNRRLEHLIAELNQAVHGKRSEKLNDDERQLAFEDLETAVAEAETRQDAEAAPRTPPRRAARRNRGHLPESLPRVERVIEPDSLLCPCGCGEMHRIGEDRTERLDIVPAQLRVIVTVRPKYACRRCAEG</sequence>
<proteinExistence type="predicted"/>
<dbReference type="InterPro" id="IPR024474">
    <property type="entry name" value="Znf_dom_IS66"/>
</dbReference>
<comment type="caution">
    <text evidence="5">The sequence shown here is derived from an EMBL/GenBank/DDBJ whole genome shotgun (WGS) entry which is preliminary data.</text>
</comment>
<dbReference type="GO" id="GO:0008270">
    <property type="term" value="F:zinc ion binding"/>
    <property type="evidence" value="ECO:0007669"/>
    <property type="project" value="UniProtKB-KW"/>
</dbReference>
<dbReference type="InterPro" id="IPR052344">
    <property type="entry name" value="Transposase-related"/>
</dbReference>
<reference evidence="6" key="1">
    <citation type="journal article" date="2019" name="Int. J. Syst. Evol. Microbiol.">
        <title>The Global Catalogue of Microorganisms (GCM) 10K type strain sequencing project: providing services to taxonomists for standard genome sequencing and annotation.</title>
        <authorList>
            <consortium name="The Broad Institute Genomics Platform"/>
            <consortium name="The Broad Institute Genome Sequencing Center for Infectious Disease"/>
            <person name="Wu L."/>
            <person name="Ma J."/>
        </authorList>
    </citation>
    <scope>NUCLEOTIDE SEQUENCE [LARGE SCALE GENOMIC DNA]</scope>
    <source>
        <strain evidence="6">CCM 8875</strain>
    </source>
</reference>
<keyword evidence="5" id="KW-0862">Zinc</keyword>
<evidence type="ECO:0000259" key="4">
    <source>
        <dbReference type="Pfam" id="PF13007"/>
    </source>
</evidence>
<keyword evidence="1" id="KW-0175">Coiled coil</keyword>
<dbReference type="EMBL" id="JBHTOQ010000029">
    <property type="protein sequence ID" value="MFD1482556.1"/>
    <property type="molecule type" value="Genomic_DNA"/>
</dbReference>
<evidence type="ECO:0000313" key="5">
    <source>
        <dbReference type="EMBL" id="MFD1482556.1"/>
    </source>
</evidence>
<organism evidence="5 6">
    <name type="scientific">Paracoccus nototheniae</name>
    <dbReference type="NCBI Taxonomy" id="2489002"/>
    <lineage>
        <taxon>Bacteria</taxon>
        <taxon>Pseudomonadati</taxon>
        <taxon>Pseudomonadota</taxon>
        <taxon>Alphaproteobacteria</taxon>
        <taxon>Rhodobacterales</taxon>
        <taxon>Paracoccaceae</taxon>
        <taxon>Paracoccus</taxon>
    </lineage>
</organism>
<evidence type="ECO:0000256" key="2">
    <source>
        <dbReference type="SAM" id="MobiDB-lite"/>
    </source>
</evidence>
<keyword evidence="6" id="KW-1185">Reference proteome</keyword>
<dbReference type="Pfam" id="PF13007">
    <property type="entry name" value="LZ_Tnp_IS66"/>
    <property type="match status" value="1"/>
</dbReference>
<dbReference type="Proteomes" id="UP001597302">
    <property type="component" value="Unassembled WGS sequence"/>
</dbReference>
<evidence type="ECO:0000259" key="3">
    <source>
        <dbReference type="Pfam" id="PF13005"/>
    </source>
</evidence>
<dbReference type="PANTHER" id="PTHR33678">
    <property type="entry name" value="BLL1576 PROTEIN"/>
    <property type="match status" value="1"/>
</dbReference>
<feature type="region of interest" description="Disordered" evidence="2">
    <location>
        <begin position="74"/>
        <end position="103"/>
    </location>
</feature>
<dbReference type="PANTHER" id="PTHR33678:SF1">
    <property type="entry name" value="BLL1576 PROTEIN"/>
    <property type="match status" value="1"/>
</dbReference>